<dbReference type="VEuPathDB" id="FungiDB:Z518_05316"/>
<dbReference type="Proteomes" id="UP000053617">
    <property type="component" value="Unassembled WGS sequence"/>
</dbReference>
<accession>A0A0D2H200</accession>
<dbReference type="EMBL" id="KN847478">
    <property type="protein sequence ID" value="KIX04448.1"/>
    <property type="molecule type" value="Genomic_DNA"/>
</dbReference>
<proteinExistence type="predicted"/>
<dbReference type="AlphaFoldDB" id="A0A0D2H200"/>
<dbReference type="GeneID" id="25293387"/>
<keyword evidence="3" id="KW-1185">Reference proteome</keyword>
<protein>
    <submittedName>
        <fullName evidence="2">Uncharacterized protein</fullName>
    </submittedName>
</protein>
<feature type="region of interest" description="Disordered" evidence="1">
    <location>
        <begin position="77"/>
        <end position="116"/>
    </location>
</feature>
<dbReference type="STRING" id="1442369.A0A0D2H200"/>
<reference evidence="2 3" key="1">
    <citation type="submission" date="2015-01" db="EMBL/GenBank/DDBJ databases">
        <title>The Genome Sequence of Rhinocladiella mackenzie CBS 650.93.</title>
        <authorList>
            <consortium name="The Broad Institute Genomics Platform"/>
            <person name="Cuomo C."/>
            <person name="de Hoog S."/>
            <person name="Gorbushina A."/>
            <person name="Stielow B."/>
            <person name="Teixiera M."/>
            <person name="Abouelleil A."/>
            <person name="Chapman S.B."/>
            <person name="Priest M."/>
            <person name="Young S.K."/>
            <person name="Wortman J."/>
            <person name="Nusbaum C."/>
            <person name="Birren B."/>
        </authorList>
    </citation>
    <scope>NUCLEOTIDE SEQUENCE [LARGE SCALE GENOMIC DNA]</scope>
    <source>
        <strain evidence="2 3">CBS 650.93</strain>
    </source>
</reference>
<name>A0A0D2H200_9EURO</name>
<gene>
    <name evidence="2" type="ORF">Z518_05316</name>
</gene>
<evidence type="ECO:0000313" key="3">
    <source>
        <dbReference type="Proteomes" id="UP000053617"/>
    </source>
</evidence>
<dbReference type="HOGENOM" id="CLU_024757_0_0_1"/>
<dbReference type="OrthoDB" id="3171351at2759"/>
<sequence>MKSWDHEQLLEWIQQTQPNIFRDDEDVVTFKAAEISGTTFLECAGNLDFFRRIHLPYGVYWGLAYLGKEVVELNNQPNQTAGRKRKGDETDPPEEPPTSPKRRQKQKETLTQLATEANRRRKAIKDMITQMNDFPDQRSNSVDPLPGAVDKLSDPTLNHTLDFPFVGCMPERFNEPGIDDDRWLYMGRTMFKNLLREGFGKSHFLAALVCYFAAQDERVVYLPDCQGLLDNPISYVTKAMLFAWADDLSTQEEIMDLRTQDQIDDFFRFEKNVIFVVDEMNAFKTNGIANTEKTARLREWVISFTSPHKTIFSSSANSTDDLEEFKRQTSNSVVRVYGGFNETAMKQWWKQHEDIEMGEYNRDMVEDATGCIPLLLNECVVGKTIDLTVPRFHQISDDAAGFVQRIRSTVKGFFDYVTACTRNEPVPRGWNEHIKLVGHRYFYRNNNGTGGYTCGLVRDAVTNQLLELDISFINTDFLASLRDFAYNRSLVGFMMAYAVLASIRSKWLKVCEGIDKGMQLRLFKKPSDIRFDIDDTPVLYRPRDTNYRTIDGMIVLIRTKRSHEDKAKLLIFPIQITVAKKHSKSHLRFLHEYRKWAEDKRSDFDIGLEFLWITPGKRDIIPHQADLPWPEYKEHYIPFEDVSMDIWTKYQGAQGGEEEKDG</sequence>
<dbReference type="RefSeq" id="XP_013271584.1">
    <property type="nucleotide sequence ID" value="XM_013416130.1"/>
</dbReference>
<organism evidence="2 3">
    <name type="scientific">Rhinocladiella mackenziei CBS 650.93</name>
    <dbReference type="NCBI Taxonomy" id="1442369"/>
    <lineage>
        <taxon>Eukaryota</taxon>
        <taxon>Fungi</taxon>
        <taxon>Dikarya</taxon>
        <taxon>Ascomycota</taxon>
        <taxon>Pezizomycotina</taxon>
        <taxon>Eurotiomycetes</taxon>
        <taxon>Chaetothyriomycetidae</taxon>
        <taxon>Chaetothyriales</taxon>
        <taxon>Herpotrichiellaceae</taxon>
        <taxon>Rhinocladiella</taxon>
    </lineage>
</organism>
<evidence type="ECO:0000256" key="1">
    <source>
        <dbReference type="SAM" id="MobiDB-lite"/>
    </source>
</evidence>
<evidence type="ECO:0000313" key="2">
    <source>
        <dbReference type="EMBL" id="KIX04448.1"/>
    </source>
</evidence>